<feature type="transmembrane region" description="Helical" evidence="1">
    <location>
        <begin position="231"/>
        <end position="255"/>
    </location>
</feature>
<protein>
    <recommendedName>
        <fullName evidence="4">FAR-17a/AIG1-like protein</fullName>
    </recommendedName>
</protein>
<proteinExistence type="predicted"/>
<gene>
    <name evidence="2" type="ORF">K491DRAFT_597881</name>
</gene>
<dbReference type="Proteomes" id="UP000799324">
    <property type="component" value="Unassembled WGS sequence"/>
</dbReference>
<evidence type="ECO:0008006" key="4">
    <source>
        <dbReference type="Google" id="ProtNLM"/>
    </source>
</evidence>
<dbReference type="PANTHER" id="PTHR12242">
    <property type="entry name" value="OS02G0130600 PROTEIN-RELATED"/>
    <property type="match status" value="1"/>
</dbReference>
<evidence type="ECO:0000256" key="1">
    <source>
        <dbReference type="SAM" id="Phobius"/>
    </source>
</evidence>
<feature type="transmembrane region" description="Helical" evidence="1">
    <location>
        <begin position="194"/>
        <end position="211"/>
    </location>
</feature>
<keyword evidence="1" id="KW-0472">Membrane</keyword>
<evidence type="ECO:0000313" key="3">
    <source>
        <dbReference type="Proteomes" id="UP000799324"/>
    </source>
</evidence>
<keyword evidence="1" id="KW-1133">Transmembrane helix</keyword>
<name>A0A6A6T9R5_9PLEO</name>
<dbReference type="EMBL" id="MU004342">
    <property type="protein sequence ID" value="KAF2655991.1"/>
    <property type="molecule type" value="Genomic_DNA"/>
</dbReference>
<reference evidence="2" key="1">
    <citation type="journal article" date="2020" name="Stud. Mycol.">
        <title>101 Dothideomycetes genomes: a test case for predicting lifestyles and emergence of pathogens.</title>
        <authorList>
            <person name="Haridas S."/>
            <person name="Albert R."/>
            <person name="Binder M."/>
            <person name="Bloem J."/>
            <person name="Labutti K."/>
            <person name="Salamov A."/>
            <person name="Andreopoulos B."/>
            <person name="Baker S."/>
            <person name="Barry K."/>
            <person name="Bills G."/>
            <person name="Bluhm B."/>
            <person name="Cannon C."/>
            <person name="Castanera R."/>
            <person name="Culley D."/>
            <person name="Daum C."/>
            <person name="Ezra D."/>
            <person name="Gonzalez J."/>
            <person name="Henrissat B."/>
            <person name="Kuo A."/>
            <person name="Liang C."/>
            <person name="Lipzen A."/>
            <person name="Lutzoni F."/>
            <person name="Magnuson J."/>
            <person name="Mondo S."/>
            <person name="Nolan M."/>
            <person name="Ohm R."/>
            <person name="Pangilinan J."/>
            <person name="Park H.-J."/>
            <person name="Ramirez L."/>
            <person name="Alfaro M."/>
            <person name="Sun H."/>
            <person name="Tritt A."/>
            <person name="Yoshinaga Y."/>
            <person name="Zwiers L.-H."/>
            <person name="Turgeon B."/>
            <person name="Goodwin S."/>
            <person name="Spatafora J."/>
            <person name="Crous P."/>
            <person name="Grigoriev I."/>
        </authorList>
    </citation>
    <scope>NUCLEOTIDE SEQUENCE</scope>
    <source>
        <strain evidence="2">CBS 122681</strain>
    </source>
</reference>
<accession>A0A6A6T9R5</accession>
<dbReference type="AlphaFoldDB" id="A0A6A6T9R5"/>
<feature type="transmembrane region" description="Helical" evidence="1">
    <location>
        <begin position="30"/>
        <end position="54"/>
    </location>
</feature>
<keyword evidence="3" id="KW-1185">Reference proteome</keyword>
<keyword evidence="1" id="KW-0812">Transmembrane</keyword>
<feature type="transmembrane region" description="Helical" evidence="1">
    <location>
        <begin position="130"/>
        <end position="151"/>
    </location>
</feature>
<dbReference type="GO" id="GO:0016020">
    <property type="term" value="C:membrane"/>
    <property type="evidence" value="ECO:0007669"/>
    <property type="project" value="TreeGrafter"/>
</dbReference>
<feature type="transmembrane region" description="Helical" evidence="1">
    <location>
        <begin position="86"/>
        <end position="109"/>
    </location>
</feature>
<organism evidence="2 3">
    <name type="scientific">Lophiostoma macrostomum CBS 122681</name>
    <dbReference type="NCBI Taxonomy" id="1314788"/>
    <lineage>
        <taxon>Eukaryota</taxon>
        <taxon>Fungi</taxon>
        <taxon>Dikarya</taxon>
        <taxon>Ascomycota</taxon>
        <taxon>Pezizomycotina</taxon>
        <taxon>Dothideomycetes</taxon>
        <taxon>Pleosporomycetidae</taxon>
        <taxon>Pleosporales</taxon>
        <taxon>Lophiostomataceae</taxon>
        <taxon>Lophiostoma</taxon>
    </lineage>
</organism>
<evidence type="ECO:0000313" key="2">
    <source>
        <dbReference type="EMBL" id="KAF2655991.1"/>
    </source>
</evidence>
<dbReference type="OrthoDB" id="419711at2759"/>
<sequence length="298" mass="34000">MVLSYAAFGIHPSGYDPTNDFVRSSILPPWALACVRATVALYCFTTIIVCYSWLAHNTTTTTLQDVNISSYSLKTGSAGIGQSFSFFTYITFWSLGFYFLLSSIHTFFYALRRPTWLHQWPRILQLLHSLYYTSVTTFPFLVTIVFWGTMYSGPWPEQRFEQWINISVHGLNSVFAITEIVLPATEPPPWTHLPVMLLLLSLYLGLAYLTRWTQGFYVYEWMNPAHGNASIILHIIGYTAGIILIFVLARGAIWLRSYVLDRVRDRRGGVEADMIRLGKPGEVDVESKQASKIEVNRL</sequence>
<dbReference type="PANTHER" id="PTHR12242:SF1">
    <property type="entry name" value="MYND-TYPE DOMAIN-CONTAINING PROTEIN"/>
    <property type="match status" value="1"/>
</dbReference>